<accession>A0A0B7A5D3</accession>
<organism evidence="1">
    <name type="scientific">Arion vulgaris</name>
    <dbReference type="NCBI Taxonomy" id="1028688"/>
    <lineage>
        <taxon>Eukaryota</taxon>
        <taxon>Metazoa</taxon>
        <taxon>Spiralia</taxon>
        <taxon>Lophotrochozoa</taxon>
        <taxon>Mollusca</taxon>
        <taxon>Gastropoda</taxon>
        <taxon>Heterobranchia</taxon>
        <taxon>Euthyneura</taxon>
        <taxon>Panpulmonata</taxon>
        <taxon>Eupulmonata</taxon>
        <taxon>Stylommatophora</taxon>
        <taxon>Helicina</taxon>
        <taxon>Arionoidea</taxon>
        <taxon>Arionidae</taxon>
        <taxon>Arion</taxon>
    </lineage>
</organism>
<feature type="non-terminal residue" evidence="1">
    <location>
        <position position="1"/>
    </location>
</feature>
<name>A0A0B7A5D3_9EUPU</name>
<proteinExistence type="predicted"/>
<dbReference type="EMBL" id="HACG01028330">
    <property type="protein sequence ID" value="CEK75195.1"/>
    <property type="molecule type" value="Transcribed_RNA"/>
</dbReference>
<protein>
    <submittedName>
        <fullName evidence="1">Uncharacterized protein</fullName>
    </submittedName>
</protein>
<sequence>SALQRIAGILNYTFSRLNQADNTPDRSQSICMSAKLQPIKLHERIHLKRNHSSINLNFRVNFVKGGKERV</sequence>
<dbReference type="AlphaFoldDB" id="A0A0B7A5D3"/>
<reference evidence="1" key="1">
    <citation type="submission" date="2014-12" db="EMBL/GenBank/DDBJ databases">
        <title>Insight into the proteome of Arion vulgaris.</title>
        <authorList>
            <person name="Aradska J."/>
            <person name="Bulat T."/>
            <person name="Smidak R."/>
            <person name="Sarate P."/>
            <person name="Gangsoo J."/>
            <person name="Sialana F."/>
            <person name="Bilban M."/>
            <person name="Lubec G."/>
        </authorList>
    </citation>
    <scope>NUCLEOTIDE SEQUENCE</scope>
    <source>
        <tissue evidence="1">Skin</tissue>
    </source>
</reference>
<evidence type="ECO:0000313" key="1">
    <source>
        <dbReference type="EMBL" id="CEK75195.1"/>
    </source>
</evidence>
<gene>
    <name evidence="1" type="primary">ORF94471</name>
</gene>